<evidence type="ECO:0000313" key="5">
    <source>
        <dbReference type="EMBL" id="KRU14676.1"/>
    </source>
</evidence>
<dbReference type="AlphaFoldDB" id="A0A0H3JB89"/>
<dbReference type="KEGG" id="cpat:CLPA_c32440"/>
<dbReference type="Gene3D" id="3.40.50.360">
    <property type="match status" value="1"/>
</dbReference>
<dbReference type="eggNOG" id="COG0655">
    <property type="taxonomic scope" value="Bacteria"/>
</dbReference>
<evidence type="ECO:0000259" key="3">
    <source>
        <dbReference type="Pfam" id="PF03358"/>
    </source>
</evidence>
<dbReference type="InterPro" id="IPR005025">
    <property type="entry name" value="FMN_Rdtase-like_dom"/>
</dbReference>
<dbReference type="EMBL" id="JPGY02000001">
    <property type="protein sequence ID" value="KRU14676.1"/>
    <property type="molecule type" value="Genomic_DNA"/>
</dbReference>
<evidence type="ECO:0000256" key="2">
    <source>
        <dbReference type="ARBA" id="ARBA00022643"/>
    </source>
</evidence>
<dbReference type="PANTHER" id="PTHR43278:SF2">
    <property type="entry name" value="IRON-SULFUR FLAVOPROTEIN"/>
    <property type="match status" value="1"/>
</dbReference>
<gene>
    <name evidence="4" type="ORF">CLPA_c32440</name>
    <name evidence="5" type="ORF">CP6013_03935</name>
    <name evidence="6" type="ORF">CP6013_04018</name>
</gene>
<name>A0A0H3JB89_CLOPA</name>
<evidence type="ECO:0000313" key="8">
    <source>
        <dbReference type="Proteomes" id="UP000030905"/>
    </source>
</evidence>
<dbReference type="KEGG" id="cpae:CPAST_c32440"/>
<dbReference type="EMBL" id="CP009268">
    <property type="protein sequence ID" value="AJA53298.1"/>
    <property type="molecule type" value="Genomic_DNA"/>
</dbReference>
<keyword evidence="2" id="KW-0288">FMN</keyword>
<proteinExistence type="predicted"/>
<dbReference type="PANTHER" id="PTHR43278">
    <property type="entry name" value="NAD(P)H-DEPENDENT FMN-CONTAINING OXIDOREDUCTASE YWQN-RELATED"/>
    <property type="match status" value="1"/>
</dbReference>
<dbReference type="Pfam" id="PF03358">
    <property type="entry name" value="FMN_red"/>
    <property type="match status" value="1"/>
</dbReference>
<accession>A0A0H3JB89</accession>
<reference evidence="5" key="2">
    <citation type="submission" date="2015-10" db="EMBL/GenBank/DDBJ databases">
        <title>Improved Draft Genome Sequence of Clostridium pasteurianum Strain ATCC 6013 (DSM 525) Using a Hybrid Next-Generation Sequencing Approach.</title>
        <authorList>
            <person name="Pyne M.E."/>
            <person name="Utturkar S.M."/>
            <person name="Brown S.D."/>
            <person name="Moo-Young M."/>
            <person name="Chung D.A."/>
            <person name="Chou P.C."/>
        </authorList>
    </citation>
    <scope>NUCLEOTIDE SEQUENCE</scope>
    <source>
        <strain evidence="5">ATCC 6013</strain>
    </source>
</reference>
<evidence type="ECO:0000313" key="7">
    <source>
        <dbReference type="Proteomes" id="UP000028042"/>
    </source>
</evidence>
<feature type="domain" description="NADPH-dependent FMN reductase-like" evidence="3">
    <location>
        <begin position="3"/>
        <end position="42"/>
    </location>
</feature>
<dbReference type="Proteomes" id="UP000030905">
    <property type="component" value="Chromosome"/>
</dbReference>
<protein>
    <submittedName>
        <fullName evidence="4">NADPH-dependent FMN reductase</fullName>
    </submittedName>
</protein>
<organism evidence="4 8">
    <name type="scientific">Clostridium pasteurianum DSM 525 = ATCC 6013</name>
    <dbReference type="NCBI Taxonomy" id="1262449"/>
    <lineage>
        <taxon>Bacteria</taxon>
        <taxon>Bacillati</taxon>
        <taxon>Bacillota</taxon>
        <taxon>Clostridia</taxon>
        <taxon>Eubacteriales</taxon>
        <taxon>Clostridiaceae</taxon>
        <taxon>Clostridium</taxon>
    </lineage>
</organism>
<dbReference type="Proteomes" id="UP000028042">
    <property type="component" value="Unassembled WGS sequence"/>
</dbReference>
<dbReference type="GO" id="GO:0016491">
    <property type="term" value="F:oxidoreductase activity"/>
    <property type="evidence" value="ECO:0007669"/>
    <property type="project" value="InterPro"/>
</dbReference>
<dbReference type="InterPro" id="IPR051796">
    <property type="entry name" value="ISF_SsuE-like"/>
</dbReference>
<keyword evidence="1" id="KW-0285">Flavoprotein</keyword>
<evidence type="ECO:0000313" key="4">
    <source>
        <dbReference type="EMBL" id="AJA53298.1"/>
    </source>
</evidence>
<evidence type="ECO:0000313" key="6">
    <source>
        <dbReference type="EMBL" id="KRU14759.1"/>
    </source>
</evidence>
<dbReference type="EMBL" id="JPGY02000001">
    <property type="protein sequence ID" value="KRU14759.1"/>
    <property type="molecule type" value="Genomic_DNA"/>
</dbReference>
<dbReference type="InterPro" id="IPR029039">
    <property type="entry name" value="Flavoprotein-like_sf"/>
</dbReference>
<dbReference type="SUPFAM" id="SSF52218">
    <property type="entry name" value="Flavoproteins"/>
    <property type="match status" value="1"/>
</dbReference>
<evidence type="ECO:0000256" key="1">
    <source>
        <dbReference type="ARBA" id="ARBA00022630"/>
    </source>
</evidence>
<reference evidence="5 7" key="3">
    <citation type="journal article" name="Genome Announc.">
        <title>Improved Draft Genome Sequence of Clostridium pasteurianum Strain ATCC 6013 (DSM 525) Using a Hybrid Next-Generation Sequencing Approach.</title>
        <authorList>
            <person name="Pyne M.E."/>
            <person name="Utturkar S."/>
            <person name="Brown S.D."/>
            <person name="Moo-Young M."/>
            <person name="Chung D.A."/>
            <person name="Chou C.P."/>
        </authorList>
    </citation>
    <scope>NUCLEOTIDE SEQUENCE [LARGE SCALE GENOMIC DNA]</scope>
    <source>
        <strain evidence="5 7">ATCC 6013</strain>
    </source>
</reference>
<keyword evidence="8" id="KW-1185">Reference proteome</keyword>
<sequence length="130" mass="14528">MHKIYDLIDDADIIVFASPNYMGGIHGKLKCVLDRLYAYIIAEEGGFSVTFDKKKKAALIVTQRTPEENASYTEAFTPLRYILNNIFEGSFDAPCKLLLGGELYGSNDAANNAELMKEAYNMGIELVEEF</sequence>
<reference evidence="4 8" key="1">
    <citation type="journal article" date="2015" name="Genome Announc.">
        <title>Complete Genome Sequence of the Nitrogen-Fixing and Solvent-Producing Clostridium pasteurianum DSM 525.</title>
        <authorList>
            <person name="Poehlein A."/>
            <person name="Grosse-Honebrink A."/>
            <person name="Zhang Y."/>
            <person name="Minton N.P."/>
            <person name="Daniel R."/>
        </authorList>
    </citation>
    <scope>NUCLEOTIDE SEQUENCE [LARGE SCALE GENOMIC DNA]</scope>
    <source>
        <strain evidence="4">DSM 525</strain>
        <strain evidence="8">DSM 525 / ATCC 6013</strain>
    </source>
</reference>
<dbReference type="PATRIC" id="fig|1262449.3.peg.3134"/>